<dbReference type="Proteomes" id="UP001165082">
    <property type="component" value="Unassembled WGS sequence"/>
</dbReference>
<sequence length="101" mass="11566">MEVGDMLLYESAKLYHGRPRPLNGSWYCSIFSHYFPVEWDVENFHWESHYGVPPTWAELEKGGEEVTKLEVIGTALNEPGCEAGWEGLKDSVKWENGAFKT</sequence>
<gene>
    <name evidence="1" type="ORF">TrRE_jg7510</name>
</gene>
<dbReference type="OrthoDB" id="37542at2759"/>
<proteinExistence type="predicted"/>
<organism evidence="1 2">
    <name type="scientific">Triparma retinervis</name>
    <dbReference type="NCBI Taxonomy" id="2557542"/>
    <lineage>
        <taxon>Eukaryota</taxon>
        <taxon>Sar</taxon>
        <taxon>Stramenopiles</taxon>
        <taxon>Ochrophyta</taxon>
        <taxon>Bolidophyceae</taxon>
        <taxon>Parmales</taxon>
        <taxon>Triparmaceae</taxon>
        <taxon>Triparma</taxon>
    </lineage>
</organism>
<dbReference type="AlphaFoldDB" id="A0A9W7E5V7"/>
<accession>A0A9W7E5V7</accession>
<keyword evidence="2" id="KW-1185">Reference proteome</keyword>
<reference evidence="1" key="1">
    <citation type="submission" date="2022-07" db="EMBL/GenBank/DDBJ databases">
        <title>Genome analysis of Parmales, a sister group of diatoms, reveals the evolutionary specialization of diatoms from phago-mixotrophs to photoautotrophs.</title>
        <authorList>
            <person name="Ban H."/>
            <person name="Sato S."/>
            <person name="Yoshikawa S."/>
            <person name="Kazumasa Y."/>
            <person name="Nakamura Y."/>
            <person name="Ichinomiya M."/>
            <person name="Saitoh K."/>
            <person name="Sato N."/>
            <person name="Blanc-Mathieu R."/>
            <person name="Endo H."/>
            <person name="Kuwata A."/>
            <person name="Ogata H."/>
        </authorList>
    </citation>
    <scope>NUCLEOTIDE SEQUENCE</scope>
</reference>
<name>A0A9W7E5V7_9STRA</name>
<protein>
    <submittedName>
        <fullName evidence="1">Uncharacterized protein</fullName>
    </submittedName>
</protein>
<comment type="caution">
    <text evidence="1">The sequence shown here is derived from an EMBL/GenBank/DDBJ whole genome shotgun (WGS) entry which is preliminary data.</text>
</comment>
<evidence type="ECO:0000313" key="2">
    <source>
        <dbReference type="Proteomes" id="UP001165082"/>
    </source>
</evidence>
<evidence type="ECO:0000313" key="1">
    <source>
        <dbReference type="EMBL" id="GMH66275.1"/>
    </source>
</evidence>
<dbReference type="EMBL" id="BRXZ01005445">
    <property type="protein sequence ID" value="GMH66275.1"/>
    <property type="molecule type" value="Genomic_DNA"/>
</dbReference>